<dbReference type="InterPro" id="IPR005545">
    <property type="entry name" value="YCII"/>
</dbReference>
<dbReference type="PANTHER" id="PTHR35174">
    <property type="entry name" value="BLL7171 PROTEIN-RELATED"/>
    <property type="match status" value="1"/>
</dbReference>
<dbReference type="Pfam" id="PF03795">
    <property type="entry name" value="YCII"/>
    <property type="match status" value="1"/>
</dbReference>
<name>D3QBU8_STANL</name>
<proteinExistence type="inferred from homology"/>
<comment type="similarity">
    <text evidence="1">Belongs to the YciI family.</text>
</comment>
<dbReference type="PANTHER" id="PTHR35174:SF3">
    <property type="entry name" value="BLL7171 PROTEIN"/>
    <property type="match status" value="1"/>
</dbReference>
<dbReference type="InterPro" id="IPR011008">
    <property type="entry name" value="Dimeric_a/b-barrel"/>
</dbReference>
<dbReference type="Gene3D" id="3.30.70.1060">
    <property type="entry name" value="Dimeric alpha+beta barrel"/>
    <property type="match status" value="1"/>
</dbReference>
<sequence length="122" mass="13369">MKYLLIMHNNPAVLSKLNEDQMKEIGDGHQRFIDAVRASGELVDSVALAQPTESAVVRVRDGAKVVTDGPYIESKEFLGGYYLLECASQERAHELAATIPDANIDGMGVEVRPVIFFFGSDN</sequence>
<dbReference type="EMBL" id="CP001778">
    <property type="protein sequence ID" value="ADD44837.1"/>
    <property type="molecule type" value="Genomic_DNA"/>
</dbReference>
<organism evidence="3 4">
    <name type="scientific">Stackebrandtia nassauensis (strain DSM 44728 / CIP 108903 / NRRL B-16338 / NBRC 102104 / LLR-40K-21)</name>
    <dbReference type="NCBI Taxonomy" id="446470"/>
    <lineage>
        <taxon>Bacteria</taxon>
        <taxon>Bacillati</taxon>
        <taxon>Actinomycetota</taxon>
        <taxon>Actinomycetes</taxon>
        <taxon>Glycomycetales</taxon>
        <taxon>Glycomycetaceae</taxon>
        <taxon>Stackebrandtia</taxon>
    </lineage>
</organism>
<dbReference type="STRING" id="446470.Snas_5202"/>
<keyword evidence="4" id="KW-1185">Reference proteome</keyword>
<evidence type="ECO:0000259" key="2">
    <source>
        <dbReference type="Pfam" id="PF03795"/>
    </source>
</evidence>
<dbReference type="HOGENOM" id="CLU_130902_1_1_11"/>
<dbReference type="OrthoDB" id="668782at2"/>
<evidence type="ECO:0000313" key="3">
    <source>
        <dbReference type="EMBL" id="ADD44837.1"/>
    </source>
</evidence>
<dbReference type="eggNOG" id="COG3795">
    <property type="taxonomic scope" value="Bacteria"/>
</dbReference>
<accession>D3QBU8</accession>
<dbReference type="RefSeq" id="WP_013020408.1">
    <property type="nucleotide sequence ID" value="NC_013947.1"/>
</dbReference>
<evidence type="ECO:0000256" key="1">
    <source>
        <dbReference type="ARBA" id="ARBA00007689"/>
    </source>
</evidence>
<dbReference type="Proteomes" id="UP000000844">
    <property type="component" value="Chromosome"/>
</dbReference>
<evidence type="ECO:0000313" key="4">
    <source>
        <dbReference type="Proteomes" id="UP000000844"/>
    </source>
</evidence>
<dbReference type="KEGG" id="sna:Snas_5202"/>
<dbReference type="AlphaFoldDB" id="D3QBU8"/>
<dbReference type="SUPFAM" id="SSF54909">
    <property type="entry name" value="Dimeric alpha+beta barrel"/>
    <property type="match status" value="1"/>
</dbReference>
<reference evidence="3 4" key="1">
    <citation type="journal article" date="2009" name="Stand. Genomic Sci.">
        <title>Complete genome sequence of Stackebrandtia nassauensis type strain (LLR-40K-21).</title>
        <authorList>
            <person name="Munk C."/>
            <person name="Lapidus A."/>
            <person name="Copeland A."/>
            <person name="Jando M."/>
            <person name="Mayilraj S."/>
            <person name="Glavina Del Rio T."/>
            <person name="Nolan M."/>
            <person name="Chen F."/>
            <person name="Lucas S."/>
            <person name="Tice H."/>
            <person name="Cheng J.F."/>
            <person name="Han C."/>
            <person name="Detter J.C."/>
            <person name="Bruce D."/>
            <person name="Goodwin L."/>
            <person name="Chain P."/>
            <person name="Pitluck S."/>
            <person name="Goker M."/>
            <person name="Ovchinikova G."/>
            <person name="Pati A."/>
            <person name="Ivanova N."/>
            <person name="Mavromatis K."/>
            <person name="Chen A."/>
            <person name="Palaniappan K."/>
            <person name="Land M."/>
            <person name="Hauser L."/>
            <person name="Chang Y.J."/>
            <person name="Jeffries C.D."/>
            <person name="Bristow J."/>
            <person name="Eisen J.A."/>
            <person name="Markowitz V."/>
            <person name="Hugenholtz P."/>
            <person name="Kyrpides N.C."/>
            <person name="Klenk H.P."/>
        </authorList>
    </citation>
    <scope>NUCLEOTIDE SEQUENCE [LARGE SCALE GENOMIC DNA]</scope>
    <source>
        <strain evidence="4">DSM 44728 / CIP 108903 / NRRL B-16338 / NBRC 102104 / LLR-40K-21</strain>
    </source>
</reference>
<protein>
    <submittedName>
        <fullName evidence="3">YCII-related protein</fullName>
    </submittedName>
</protein>
<gene>
    <name evidence="3" type="ordered locus">Snas_5202</name>
</gene>
<feature type="domain" description="YCII-related" evidence="2">
    <location>
        <begin position="1"/>
        <end position="115"/>
    </location>
</feature>